<name>A0A6I9YN21_9SAUR</name>
<sequence length="152" mass="17064">MSINGSHPRINTLGRMVRAESGPDMRYDVNSHMMVGGVGGSNHSHKQMYYVQKSYVGDSEGYTQNGIATMSRRQNTIQDLMQSCSDCLMRAELIVQPMRALYKAISVPRVRRASSKGGGYSSQSASGWDEYTRRVTSECLNWMRQQKVVVKC</sequence>
<gene>
    <name evidence="2" type="primary">LOC106551905</name>
</gene>
<evidence type="ECO:0000313" key="2">
    <source>
        <dbReference type="RefSeq" id="XP_013925546.1"/>
    </source>
</evidence>
<protein>
    <submittedName>
        <fullName evidence="2">Desmoplakin-like</fullName>
    </submittedName>
</protein>
<organism evidence="1 2">
    <name type="scientific">Thamnophis sirtalis</name>
    <dbReference type="NCBI Taxonomy" id="35019"/>
    <lineage>
        <taxon>Eukaryota</taxon>
        <taxon>Metazoa</taxon>
        <taxon>Chordata</taxon>
        <taxon>Craniata</taxon>
        <taxon>Vertebrata</taxon>
        <taxon>Euteleostomi</taxon>
        <taxon>Lepidosauria</taxon>
        <taxon>Squamata</taxon>
        <taxon>Bifurcata</taxon>
        <taxon>Unidentata</taxon>
        <taxon>Episquamata</taxon>
        <taxon>Toxicofera</taxon>
        <taxon>Serpentes</taxon>
        <taxon>Colubroidea</taxon>
        <taxon>Colubridae</taxon>
        <taxon>Natricinae</taxon>
        <taxon>Thamnophis</taxon>
    </lineage>
</organism>
<reference evidence="2" key="1">
    <citation type="submission" date="2025-08" db="UniProtKB">
        <authorList>
            <consortium name="RefSeq"/>
        </authorList>
    </citation>
    <scope>IDENTIFICATION</scope>
    <source>
        <tissue evidence="2">Skeletal muscle</tissue>
    </source>
</reference>
<dbReference type="AlphaFoldDB" id="A0A6I9YN21"/>
<dbReference type="OrthoDB" id="10592329at2759"/>
<dbReference type="Proteomes" id="UP000504617">
    <property type="component" value="Unplaced"/>
</dbReference>
<proteinExistence type="predicted"/>
<accession>A0A6I9YN21</accession>
<dbReference type="GeneID" id="106551905"/>
<evidence type="ECO:0000313" key="1">
    <source>
        <dbReference type="Proteomes" id="UP000504617"/>
    </source>
</evidence>
<dbReference type="KEGG" id="tsr:106551905"/>
<dbReference type="RefSeq" id="XP_013925546.1">
    <property type="nucleotide sequence ID" value="XM_014070071.1"/>
</dbReference>
<keyword evidence="1" id="KW-1185">Reference proteome</keyword>